<dbReference type="EMBL" id="MU853225">
    <property type="protein sequence ID" value="KAK4125529.1"/>
    <property type="molecule type" value="Genomic_DNA"/>
</dbReference>
<dbReference type="RefSeq" id="XP_062649300.1">
    <property type="nucleotide sequence ID" value="XM_062786541.1"/>
</dbReference>
<reference evidence="2" key="1">
    <citation type="journal article" date="2023" name="Mol. Phylogenet. Evol.">
        <title>Genome-scale phylogeny and comparative genomics of the fungal order Sordariales.</title>
        <authorList>
            <person name="Hensen N."/>
            <person name="Bonometti L."/>
            <person name="Westerberg I."/>
            <person name="Brannstrom I.O."/>
            <person name="Guillou S."/>
            <person name="Cros-Aarteil S."/>
            <person name="Calhoun S."/>
            <person name="Haridas S."/>
            <person name="Kuo A."/>
            <person name="Mondo S."/>
            <person name="Pangilinan J."/>
            <person name="Riley R."/>
            <person name="LaButti K."/>
            <person name="Andreopoulos B."/>
            <person name="Lipzen A."/>
            <person name="Chen C."/>
            <person name="Yan M."/>
            <person name="Daum C."/>
            <person name="Ng V."/>
            <person name="Clum A."/>
            <person name="Steindorff A."/>
            <person name="Ohm R.A."/>
            <person name="Martin F."/>
            <person name="Silar P."/>
            <person name="Natvig D.O."/>
            <person name="Lalanne C."/>
            <person name="Gautier V."/>
            <person name="Ament-Velasquez S.L."/>
            <person name="Kruys A."/>
            <person name="Hutchinson M.I."/>
            <person name="Powell A.J."/>
            <person name="Barry K."/>
            <person name="Miller A.N."/>
            <person name="Grigoriev I.V."/>
            <person name="Debuchy R."/>
            <person name="Gladieux P."/>
            <person name="Hiltunen Thoren M."/>
            <person name="Johannesson H."/>
        </authorList>
    </citation>
    <scope>NUCLEOTIDE SEQUENCE</scope>
    <source>
        <strain evidence="2">CBS 731.68</strain>
    </source>
</reference>
<proteinExistence type="predicted"/>
<organism evidence="2 3">
    <name type="scientific">Parathielavia appendiculata</name>
    <dbReference type="NCBI Taxonomy" id="2587402"/>
    <lineage>
        <taxon>Eukaryota</taxon>
        <taxon>Fungi</taxon>
        <taxon>Dikarya</taxon>
        <taxon>Ascomycota</taxon>
        <taxon>Pezizomycotina</taxon>
        <taxon>Sordariomycetes</taxon>
        <taxon>Sordariomycetidae</taxon>
        <taxon>Sordariales</taxon>
        <taxon>Chaetomiaceae</taxon>
        <taxon>Parathielavia</taxon>
    </lineage>
</organism>
<comment type="caution">
    <text evidence="2">The sequence shown here is derived from an EMBL/GenBank/DDBJ whole genome shotgun (WGS) entry which is preliminary data.</text>
</comment>
<protein>
    <submittedName>
        <fullName evidence="2">Uncharacterized protein</fullName>
    </submittedName>
</protein>
<feature type="compositionally biased region" description="Basic residues" evidence="1">
    <location>
        <begin position="1"/>
        <end position="10"/>
    </location>
</feature>
<dbReference type="Proteomes" id="UP001302602">
    <property type="component" value="Unassembled WGS sequence"/>
</dbReference>
<feature type="region of interest" description="Disordered" evidence="1">
    <location>
        <begin position="141"/>
        <end position="177"/>
    </location>
</feature>
<evidence type="ECO:0000256" key="1">
    <source>
        <dbReference type="SAM" id="MobiDB-lite"/>
    </source>
</evidence>
<dbReference type="GeneID" id="87823309"/>
<name>A0AAN6Z622_9PEZI</name>
<feature type="region of interest" description="Disordered" evidence="1">
    <location>
        <begin position="1"/>
        <end position="66"/>
    </location>
</feature>
<keyword evidence="3" id="KW-1185">Reference proteome</keyword>
<feature type="compositionally biased region" description="Low complexity" evidence="1">
    <location>
        <begin position="15"/>
        <end position="43"/>
    </location>
</feature>
<dbReference type="AlphaFoldDB" id="A0AAN6Z622"/>
<reference evidence="2" key="2">
    <citation type="submission" date="2023-05" db="EMBL/GenBank/DDBJ databases">
        <authorList>
            <consortium name="Lawrence Berkeley National Laboratory"/>
            <person name="Steindorff A."/>
            <person name="Hensen N."/>
            <person name="Bonometti L."/>
            <person name="Westerberg I."/>
            <person name="Brannstrom I.O."/>
            <person name="Guillou S."/>
            <person name="Cros-Aarteil S."/>
            <person name="Calhoun S."/>
            <person name="Haridas S."/>
            <person name="Kuo A."/>
            <person name="Mondo S."/>
            <person name="Pangilinan J."/>
            <person name="Riley R."/>
            <person name="Labutti K."/>
            <person name="Andreopoulos B."/>
            <person name="Lipzen A."/>
            <person name="Chen C."/>
            <person name="Yanf M."/>
            <person name="Daum C."/>
            <person name="Ng V."/>
            <person name="Clum A."/>
            <person name="Ohm R."/>
            <person name="Martin F."/>
            <person name="Silar P."/>
            <person name="Natvig D."/>
            <person name="Lalanne C."/>
            <person name="Gautier V."/>
            <person name="Ament-Velasquez S.L."/>
            <person name="Kruys A."/>
            <person name="Hutchinson M.I."/>
            <person name="Powell A.J."/>
            <person name="Barry K."/>
            <person name="Miller A.N."/>
            <person name="Grigoriev I.V."/>
            <person name="Debuchy R."/>
            <person name="Gladieux P."/>
            <person name="Thoren M.H."/>
            <person name="Johannesson H."/>
        </authorList>
    </citation>
    <scope>NUCLEOTIDE SEQUENCE</scope>
    <source>
        <strain evidence="2">CBS 731.68</strain>
    </source>
</reference>
<feature type="compositionally biased region" description="Polar residues" evidence="1">
    <location>
        <begin position="57"/>
        <end position="66"/>
    </location>
</feature>
<gene>
    <name evidence="2" type="ORF">N657DRAFT_269306</name>
</gene>
<feature type="compositionally biased region" description="Basic and acidic residues" evidence="1">
    <location>
        <begin position="168"/>
        <end position="177"/>
    </location>
</feature>
<accession>A0AAN6Z622</accession>
<evidence type="ECO:0000313" key="2">
    <source>
        <dbReference type="EMBL" id="KAK4125529.1"/>
    </source>
</evidence>
<sequence length="177" mass="20354">MTRNNNHNRNRMTSPRRAGNNNRFGFSGRGNRPGQRGRNNRMNSRQIPSLRTRWTRPPSSSGGMLPTSQVVPFLNFRNHKPGARFRQYQHTSINPFYTVAPPRSFSVFPPSPAPNRPTTSRVWHETRRKSPWIRAAAHLAAHRTPRTHEDETCQPPIVCSRGIQSQQETEKGRKVPE</sequence>
<evidence type="ECO:0000313" key="3">
    <source>
        <dbReference type="Proteomes" id="UP001302602"/>
    </source>
</evidence>